<proteinExistence type="predicted"/>
<feature type="region of interest" description="Disordered" evidence="1">
    <location>
        <begin position="42"/>
        <end position="69"/>
    </location>
</feature>
<sequence>MIDVLHFVPPLVTTYQFWTGALGGGLVTLAGNMIKDRLSDRRKFKNENKMQDRKEDRDDDVQTRKEDREDKLREEQSLMAAAEEFTQTCTEILVAAIDVKGAFNTIRDFVNNLTGKDDPAAEAKLDHAQKVVDAQNRIAVPLNRLKLTATEHVCDAATKATTAIMTVVQLTTEPFAVRAAHNAASDELNNFINVVRKEIGKGEYTSERAKEQVFSFLGTLQRQTDDFVESAREEMRAAGFQTTPWDSYVRKTPTVPTV</sequence>
<evidence type="ECO:0000313" key="3">
    <source>
        <dbReference type="EMBL" id="SOJ53573.1"/>
    </source>
</evidence>
<protein>
    <submittedName>
        <fullName evidence="3">Uncharacterized protein</fullName>
    </submittedName>
</protein>
<dbReference type="EMBL" id="OCTY01000002">
    <property type="protein sequence ID" value="SOJ53573.1"/>
    <property type="molecule type" value="Genomic_DNA"/>
</dbReference>
<dbReference type="Proteomes" id="UP000554965">
    <property type="component" value="Unassembled WGS sequence"/>
</dbReference>
<dbReference type="RefSeq" id="WP_186241792.1">
    <property type="nucleotide sequence ID" value="NZ_OCTY01000002.1"/>
</dbReference>
<feature type="transmembrane region" description="Helical" evidence="2">
    <location>
        <begin position="15"/>
        <end position="34"/>
    </location>
</feature>
<name>A0A7Z7IJM1_9MYCO</name>
<keyword evidence="4" id="KW-1185">Reference proteome</keyword>
<keyword evidence="2" id="KW-0812">Transmembrane</keyword>
<accession>A0A7Z7IJM1</accession>
<evidence type="ECO:0000313" key="4">
    <source>
        <dbReference type="Proteomes" id="UP000554965"/>
    </source>
</evidence>
<reference evidence="3 4" key="1">
    <citation type="submission" date="2017-10" db="EMBL/GenBank/DDBJ databases">
        <authorList>
            <consortium name="Urmite Genomes"/>
        </authorList>
    </citation>
    <scope>NUCLEOTIDE SEQUENCE [LARGE SCALE GENOMIC DNA]</scope>
    <source>
        <strain evidence="3 4">FB-527</strain>
    </source>
</reference>
<dbReference type="AlphaFoldDB" id="A0A7Z7IJM1"/>
<evidence type="ECO:0000256" key="2">
    <source>
        <dbReference type="SAM" id="Phobius"/>
    </source>
</evidence>
<comment type="caution">
    <text evidence="3">The sequence shown here is derived from an EMBL/GenBank/DDBJ whole genome shotgun (WGS) entry which is preliminary data.</text>
</comment>
<keyword evidence="2" id="KW-0472">Membrane</keyword>
<organism evidence="3 4">
    <name type="scientific">Mycobacterium simulans</name>
    <dbReference type="NCBI Taxonomy" id="627089"/>
    <lineage>
        <taxon>Bacteria</taxon>
        <taxon>Bacillati</taxon>
        <taxon>Actinomycetota</taxon>
        <taxon>Actinomycetes</taxon>
        <taxon>Mycobacteriales</taxon>
        <taxon>Mycobacteriaceae</taxon>
        <taxon>Mycobacterium</taxon>
    </lineage>
</organism>
<gene>
    <name evidence="3" type="ORF">MSIMFB_01074</name>
</gene>
<evidence type="ECO:0000256" key="1">
    <source>
        <dbReference type="SAM" id="MobiDB-lite"/>
    </source>
</evidence>
<keyword evidence="2" id="KW-1133">Transmembrane helix</keyword>